<accession>A0ABP9LXA2</accession>
<name>A0ABP9LXA2_9FLAO</name>
<proteinExistence type="predicted"/>
<evidence type="ECO:0000313" key="4">
    <source>
        <dbReference type="Proteomes" id="UP001500353"/>
    </source>
</evidence>
<keyword evidence="2" id="KW-1133">Transmembrane helix</keyword>
<protein>
    <recommendedName>
        <fullName evidence="5">AraC family transcriptional regulator</fullName>
    </recommendedName>
</protein>
<gene>
    <name evidence="3" type="ORF">GCM10023210_06030</name>
</gene>
<keyword evidence="2" id="KW-0472">Membrane</keyword>
<evidence type="ECO:0000313" key="3">
    <source>
        <dbReference type="EMBL" id="GAA5085320.1"/>
    </source>
</evidence>
<feature type="compositionally biased region" description="Polar residues" evidence="1">
    <location>
        <begin position="43"/>
        <end position="54"/>
    </location>
</feature>
<comment type="caution">
    <text evidence="3">The sequence shown here is derived from an EMBL/GenBank/DDBJ whole genome shotgun (WGS) entry which is preliminary data.</text>
</comment>
<keyword evidence="4" id="KW-1185">Reference proteome</keyword>
<dbReference type="Proteomes" id="UP001500353">
    <property type="component" value="Unassembled WGS sequence"/>
</dbReference>
<dbReference type="EMBL" id="BAABHX010000001">
    <property type="protein sequence ID" value="GAA5085320.1"/>
    <property type="molecule type" value="Genomic_DNA"/>
</dbReference>
<feature type="transmembrane region" description="Helical" evidence="2">
    <location>
        <begin position="6"/>
        <end position="22"/>
    </location>
</feature>
<evidence type="ECO:0008006" key="5">
    <source>
        <dbReference type="Google" id="ProtNLM"/>
    </source>
</evidence>
<reference evidence="4" key="1">
    <citation type="journal article" date="2019" name="Int. J. Syst. Evol. Microbiol.">
        <title>The Global Catalogue of Microorganisms (GCM) 10K type strain sequencing project: providing services to taxonomists for standard genome sequencing and annotation.</title>
        <authorList>
            <consortium name="The Broad Institute Genomics Platform"/>
            <consortium name="The Broad Institute Genome Sequencing Center for Infectious Disease"/>
            <person name="Wu L."/>
            <person name="Ma J."/>
        </authorList>
    </citation>
    <scope>NUCLEOTIDE SEQUENCE [LARGE SCALE GENOMIC DNA]</scope>
    <source>
        <strain evidence="4">JCM 18019</strain>
    </source>
</reference>
<feature type="region of interest" description="Disordered" evidence="1">
    <location>
        <begin position="38"/>
        <end position="61"/>
    </location>
</feature>
<evidence type="ECO:0000256" key="2">
    <source>
        <dbReference type="SAM" id="Phobius"/>
    </source>
</evidence>
<keyword evidence="2" id="KW-0812">Transmembrane</keyword>
<organism evidence="3 4">
    <name type="scientific">Chryseobacterium ginsengisoli</name>
    <dbReference type="NCBI Taxonomy" id="363853"/>
    <lineage>
        <taxon>Bacteria</taxon>
        <taxon>Pseudomonadati</taxon>
        <taxon>Bacteroidota</taxon>
        <taxon>Flavobacteriia</taxon>
        <taxon>Flavobacteriales</taxon>
        <taxon>Weeksellaceae</taxon>
        <taxon>Chryseobacterium group</taxon>
        <taxon>Chryseobacterium</taxon>
    </lineage>
</organism>
<dbReference type="RefSeq" id="WP_425550348.1">
    <property type="nucleotide sequence ID" value="NZ_BAABHX010000001.1"/>
</dbReference>
<sequence length="78" mass="9569">MMKHIFEFVLATIIIYFVWNILKRIFFKTFHSYVFGNKHNNKNRQNPDLQNSNNTKKKINWDAETVDYEEVKETKDKR</sequence>
<evidence type="ECO:0000256" key="1">
    <source>
        <dbReference type="SAM" id="MobiDB-lite"/>
    </source>
</evidence>